<dbReference type="EMBL" id="JAJDKQ010000005">
    <property type="protein sequence ID" value="MCB8561205.1"/>
    <property type="molecule type" value="Genomic_DNA"/>
</dbReference>
<dbReference type="Proteomes" id="UP000240974">
    <property type="component" value="Unassembled WGS sequence"/>
</dbReference>
<dbReference type="Pfam" id="PF07009">
    <property type="entry name" value="NusG_II"/>
    <property type="match status" value="1"/>
</dbReference>
<evidence type="ECO:0000256" key="1">
    <source>
        <dbReference type="SAM" id="Phobius"/>
    </source>
</evidence>
<keyword evidence="4" id="KW-1185">Reference proteome</keyword>
<name>A0A2T3G0X2_9FIRM</name>
<protein>
    <submittedName>
        <fullName evidence="2">NusG domain II-containing protein</fullName>
    </submittedName>
</protein>
<dbReference type="AlphaFoldDB" id="A0A2T3G0X2"/>
<dbReference type="EMBL" id="PYLQ01000008">
    <property type="protein sequence ID" value="PST41153.1"/>
    <property type="molecule type" value="Genomic_DNA"/>
</dbReference>
<dbReference type="Gene3D" id="2.60.320.10">
    <property type="entry name" value="N-utilization substance G protein NusG, insert domain"/>
    <property type="match status" value="1"/>
</dbReference>
<dbReference type="RefSeq" id="WP_107029835.1">
    <property type="nucleotide sequence ID" value="NZ_AP031432.1"/>
</dbReference>
<dbReference type="InterPro" id="IPR038690">
    <property type="entry name" value="NusG_2_sf"/>
</dbReference>
<sequence>MKNKTLRNDLIVIVILFLIIEGLFFFKSRKQGQLIEITKDNQIYGYYSLNEDQIIKIDQENTIQIKNQKVKMIQATCPDHLCIKQGTIDKKGSTIVCLPHHLIIEIKEGKEEVQDGKVY</sequence>
<reference evidence="3 4" key="1">
    <citation type="journal article" date="2019" name="Int. J. Syst. Evol. Microbiol.">
        <title>Faecalibacillus intestinalis gen. nov., sp. nov. and Faecalibacillus faecis sp. nov., isolated from human faeces.</title>
        <authorList>
            <person name="Seo B."/>
            <person name="Jeon K."/>
            <person name="Baek I."/>
            <person name="Lee Y.M."/>
            <person name="Baek K."/>
            <person name="Ko G."/>
        </authorList>
    </citation>
    <scope>NUCLEOTIDE SEQUENCE [LARGE SCALE GENOMIC DNA]</scope>
    <source>
        <strain evidence="3 4">SNUG30099</strain>
    </source>
</reference>
<organism evidence="3 4">
    <name type="scientific">Faecalibacillus intestinalis</name>
    <dbReference type="NCBI Taxonomy" id="1982626"/>
    <lineage>
        <taxon>Bacteria</taxon>
        <taxon>Bacillati</taxon>
        <taxon>Bacillota</taxon>
        <taxon>Erysipelotrichia</taxon>
        <taxon>Erysipelotrichales</taxon>
        <taxon>Coprobacillaceae</taxon>
        <taxon>Faecalibacillus</taxon>
    </lineage>
</organism>
<evidence type="ECO:0000313" key="3">
    <source>
        <dbReference type="EMBL" id="PST41153.1"/>
    </source>
</evidence>
<keyword evidence="1" id="KW-0812">Transmembrane</keyword>
<gene>
    <name evidence="3" type="ORF">C7U54_07235</name>
    <name evidence="2" type="ORF">LJD74_04150</name>
</gene>
<dbReference type="Proteomes" id="UP001197827">
    <property type="component" value="Unassembled WGS sequence"/>
</dbReference>
<keyword evidence="1" id="KW-0472">Membrane</keyword>
<keyword evidence="1" id="KW-1133">Transmembrane helix</keyword>
<proteinExistence type="predicted"/>
<comment type="caution">
    <text evidence="3">The sequence shown here is derived from an EMBL/GenBank/DDBJ whole genome shotgun (WGS) entry which is preliminary data.</text>
</comment>
<evidence type="ECO:0000313" key="4">
    <source>
        <dbReference type="Proteomes" id="UP000240974"/>
    </source>
</evidence>
<evidence type="ECO:0000313" key="2">
    <source>
        <dbReference type="EMBL" id="MCB8561205.1"/>
    </source>
</evidence>
<accession>A0A2T3G0X2</accession>
<reference evidence="2" key="2">
    <citation type="submission" date="2021-10" db="EMBL/GenBank/DDBJ databases">
        <title>Collection of gut derived symbiotic bacterial strains cultured from healthy donors.</title>
        <authorList>
            <person name="Lin H."/>
            <person name="Littmann E."/>
            <person name="Kohout C."/>
            <person name="Pamer E.G."/>
        </authorList>
    </citation>
    <scope>NUCLEOTIDE SEQUENCE</scope>
    <source>
        <strain evidence="2">DFI.5.2</strain>
    </source>
</reference>
<feature type="transmembrane region" description="Helical" evidence="1">
    <location>
        <begin position="6"/>
        <end position="26"/>
    </location>
</feature>